<evidence type="ECO:0000256" key="5">
    <source>
        <dbReference type="ARBA" id="ARBA00035202"/>
    </source>
</evidence>
<evidence type="ECO:0000256" key="2">
    <source>
        <dbReference type="ARBA" id="ARBA00008889"/>
    </source>
</evidence>
<accession>A0A9D2KM53</accession>
<evidence type="ECO:0000313" key="8">
    <source>
        <dbReference type="Proteomes" id="UP000824225"/>
    </source>
</evidence>
<evidence type="ECO:0000313" key="7">
    <source>
        <dbReference type="EMBL" id="HJA08178.1"/>
    </source>
</evidence>
<dbReference type="InterPro" id="IPR002363">
    <property type="entry name" value="Ribosomal_uL10_CS_bac"/>
</dbReference>
<dbReference type="InterPro" id="IPR047865">
    <property type="entry name" value="Ribosomal_uL10_bac_type"/>
</dbReference>
<dbReference type="EMBL" id="DXAN01000006">
    <property type="protein sequence ID" value="HJA08178.1"/>
    <property type="molecule type" value="Genomic_DNA"/>
</dbReference>
<dbReference type="PANTHER" id="PTHR11560">
    <property type="entry name" value="39S RIBOSOMAL PROTEIN L10, MITOCHONDRIAL"/>
    <property type="match status" value="1"/>
</dbReference>
<dbReference type="GO" id="GO:0015934">
    <property type="term" value="C:large ribosomal subunit"/>
    <property type="evidence" value="ECO:0007669"/>
    <property type="project" value="InterPro"/>
</dbReference>
<gene>
    <name evidence="6 7" type="primary">rplJ</name>
    <name evidence="7" type="ORF">H9962_03170</name>
</gene>
<proteinExistence type="inferred from homology"/>
<dbReference type="GO" id="GO:0003735">
    <property type="term" value="F:structural constituent of ribosome"/>
    <property type="evidence" value="ECO:0007669"/>
    <property type="project" value="InterPro"/>
</dbReference>
<name>A0A9D2KM53_9BACT</name>
<dbReference type="NCBIfam" id="NF000955">
    <property type="entry name" value="PRK00099.1-1"/>
    <property type="match status" value="1"/>
</dbReference>
<dbReference type="Proteomes" id="UP000824225">
    <property type="component" value="Unassembled WGS sequence"/>
</dbReference>
<organism evidence="7 8">
    <name type="scientific">Candidatus Mailhella merdigallinarum</name>
    <dbReference type="NCBI Taxonomy" id="2838658"/>
    <lineage>
        <taxon>Bacteria</taxon>
        <taxon>Pseudomonadati</taxon>
        <taxon>Thermodesulfobacteriota</taxon>
        <taxon>Desulfovibrionia</taxon>
        <taxon>Desulfovibrionales</taxon>
        <taxon>Desulfovibrionaceae</taxon>
        <taxon>Mailhella</taxon>
    </lineage>
</organism>
<reference evidence="7" key="1">
    <citation type="journal article" date="2021" name="PeerJ">
        <title>Extensive microbial diversity within the chicken gut microbiome revealed by metagenomics and culture.</title>
        <authorList>
            <person name="Gilroy R."/>
            <person name="Ravi A."/>
            <person name="Getino M."/>
            <person name="Pursley I."/>
            <person name="Horton D.L."/>
            <person name="Alikhan N.F."/>
            <person name="Baker D."/>
            <person name="Gharbi K."/>
            <person name="Hall N."/>
            <person name="Watson M."/>
            <person name="Adriaenssens E.M."/>
            <person name="Foster-Nyarko E."/>
            <person name="Jarju S."/>
            <person name="Secka A."/>
            <person name="Antonio M."/>
            <person name="Oren A."/>
            <person name="Chaudhuri R.R."/>
            <person name="La Ragione R."/>
            <person name="Hildebrand F."/>
            <person name="Pallen M.J."/>
        </authorList>
    </citation>
    <scope>NUCLEOTIDE SEQUENCE</scope>
    <source>
        <strain evidence="7">CHK186-16707</strain>
    </source>
</reference>
<dbReference type="AlphaFoldDB" id="A0A9D2KM53"/>
<dbReference type="GO" id="GO:0070180">
    <property type="term" value="F:large ribosomal subunit rRNA binding"/>
    <property type="evidence" value="ECO:0007669"/>
    <property type="project" value="UniProtKB-UniRule"/>
</dbReference>
<dbReference type="CDD" id="cd05797">
    <property type="entry name" value="Ribosomal_L10"/>
    <property type="match status" value="1"/>
</dbReference>
<dbReference type="GO" id="GO:0006412">
    <property type="term" value="P:translation"/>
    <property type="evidence" value="ECO:0007669"/>
    <property type="project" value="UniProtKB-UniRule"/>
</dbReference>
<evidence type="ECO:0000256" key="4">
    <source>
        <dbReference type="ARBA" id="ARBA00023274"/>
    </source>
</evidence>
<evidence type="ECO:0000256" key="3">
    <source>
        <dbReference type="ARBA" id="ARBA00022980"/>
    </source>
</evidence>
<comment type="similarity">
    <text evidence="2 6">Belongs to the universal ribosomal protein uL10 family.</text>
</comment>
<dbReference type="HAMAP" id="MF_00362">
    <property type="entry name" value="Ribosomal_uL10"/>
    <property type="match status" value="1"/>
</dbReference>
<dbReference type="Gene3D" id="6.10.250.290">
    <property type="match status" value="1"/>
</dbReference>
<comment type="caution">
    <text evidence="7">The sequence shown here is derived from an EMBL/GenBank/DDBJ whole genome shotgun (WGS) entry which is preliminary data.</text>
</comment>
<dbReference type="Gene3D" id="3.30.70.1730">
    <property type="match status" value="1"/>
</dbReference>
<comment type="function">
    <text evidence="1 6">Forms part of the ribosomal stalk, playing a central role in the interaction of the ribosome with GTP-bound translation factors.</text>
</comment>
<dbReference type="SUPFAM" id="SSF160369">
    <property type="entry name" value="Ribosomal protein L10-like"/>
    <property type="match status" value="1"/>
</dbReference>
<dbReference type="Pfam" id="PF00466">
    <property type="entry name" value="Ribosomal_L10"/>
    <property type="match status" value="1"/>
</dbReference>
<keyword evidence="4 6" id="KW-0687">Ribonucleoprotein</keyword>
<reference evidence="7" key="2">
    <citation type="submission" date="2021-04" db="EMBL/GenBank/DDBJ databases">
        <authorList>
            <person name="Gilroy R."/>
        </authorList>
    </citation>
    <scope>NUCLEOTIDE SEQUENCE</scope>
    <source>
        <strain evidence="7">CHK186-16707</strain>
    </source>
</reference>
<keyword evidence="3 6" id="KW-0689">Ribosomal protein</keyword>
<comment type="subunit">
    <text evidence="6">Part of the ribosomal stalk of the 50S ribosomal subunit. The N-terminus interacts with L11 and the large rRNA to form the base of the stalk. The C-terminus forms an elongated spine to which L12 dimers bind in a sequential fashion forming a multimeric L10(L12)X complex.</text>
</comment>
<dbReference type="InterPro" id="IPR001790">
    <property type="entry name" value="Ribosomal_uL10"/>
</dbReference>
<sequence>MNRSEKAAIIEQIRSRAASASIAVVTDFKGMSVEELTRLRVALRNSGGEYHVVKNTLARIALSDTAHASIKDDFKDNCAIALGFDDPVAVAKALSDFAKTSKLLEIRHGSLEGKNMSAAQVEALAALPSKDQLLAQVLGTMNAVPTNFVSLMANMIRPLLYALKAIEEKKAA</sequence>
<evidence type="ECO:0000256" key="1">
    <source>
        <dbReference type="ARBA" id="ARBA00002633"/>
    </source>
</evidence>
<evidence type="ECO:0000256" key="6">
    <source>
        <dbReference type="HAMAP-Rule" id="MF_00362"/>
    </source>
</evidence>
<protein>
    <recommendedName>
        <fullName evidence="5 6">Large ribosomal subunit protein uL10</fullName>
    </recommendedName>
</protein>
<keyword evidence="6" id="KW-0694">RNA-binding</keyword>
<dbReference type="PROSITE" id="PS01109">
    <property type="entry name" value="RIBOSOMAL_L10"/>
    <property type="match status" value="1"/>
</dbReference>
<keyword evidence="6" id="KW-0699">rRNA-binding</keyword>
<dbReference type="InterPro" id="IPR043141">
    <property type="entry name" value="Ribosomal_uL10-like_sf"/>
</dbReference>
<dbReference type="InterPro" id="IPR022973">
    <property type="entry name" value="Ribosomal_uL10_bac"/>
</dbReference>